<dbReference type="Pfam" id="PF10119">
    <property type="entry name" value="MethyTransf_Reg"/>
    <property type="match status" value="1"/>
</dbReference>
<gene>
    <name evidence="4" type="ORF">CCS01_14650</name>
</gene>
<evidence type="ECO:0000256" key="1">
    <source>
        <dbReference type="ARBA" id="ARBA00022679"/>
    </source>
</evidence>
<dbReference type="AlphaFoldDB" id="A0A2S6NFK0"/>
<sequence>MNGWNSGYVTDVPYTAGWYSQQSPVMMALACQLCGVAVPFPRDADPVHLLELGCGQGYGALVQAASNPGWRVTAIDFNPTHIAAARAWAVEAGLTNICFIEADLATFAEDPVGRDIPEADFVTMHGVWSWVPDSVQSGIVRLLRQKLRAGGVLHLSYNGLPAWGPVLGMQRLLREAGRRLAWRSDHQAEEGMAVVKALLAAEARHLDRAPMVKALLARLEDVPRGYLAHEYMNEFWRPCFLADVAAALSGAKLEWIGSSQLIENFPALTMTDAQRAIANRFEDPLMREMVKDLCVERSLRHDLFVRGARRVGNATRDEMLMDVVIGMGVHPDELPAEVEVPTGQARFNAAFYGPVVEAASRQASRVGDLLRLAEVEGNRDNPAELLGMLVGANLAYPVLRPDADPDPGAMHFNRIAARRLARSESLNRVVGLASHRLGAGAHGSLLDLLVLDRLDAGDAVVPDLLRLIAPPSNAVSALRQAIEHSLHRRMPILRAAGVY</sequence>
<evidence type="ECO:0008006" key="6">
    <source>
        <dbReference type="Google" id="ProtNLM"/>
    </source>
</evidence>
<feature type="domain" description="Methyltransferase" evidence="3">
    <location>
        <begin position="50"/>
        <end position="151"/>
    </location>
</feature>
<evidence type="ECO:0000313" key="5">
    <source>
        <dbReference type="Proteomes" id="UP000239724"/>
    </source>
</evidence>
<dbReference type="GO" id="GO:0016740">
    <property type="term" value="F:transferase activity"/>
    <property type="evidence" value="ECO:0007669"/>
    <property type="project" value="UniProtKB-KW"/>
</dbReference>
<organism evidence="4 5">
    <name type="scientific">Rhodopila globiformis</name>
    <name type="common">Rhodopseudomonas globiformis</name>
    <dbReference type="NCBI Taxonomy" id="1071"/>
    <lineage>
        <taxon>Bacteria</taxon>
        <taxon>Pseudomonadati</taxon>
        <taxon>Pseudomonadota</taxon>
        <taxon>Alphaproteobacteria</taxon>
        <taxon>Acetobacterales</taxon>
        <taxon>Acetobacteraceae</taxon>
        <taxon>Rhodopila</taxon>
    </lineage>
</organism>
<dbReference type="OrthoDB" id="5298787at2"/>
<protein>
    <recommendedName>
        <fullName evidence="6">Methyltransferase domain-containing protein</fullName>
    </recommendedName>
</protein>
<dbReference type="EMBL" id="NHRY01000148">
    <property type="protein sequence ID" value="PPQ33370.1"/>
    <property type="molecule type" value="Genomic_DNA"/>
</dbReference>
<dbReference type="InterPro" id="IPR018773">
    <property type="entry name" value="MeTrfase_reg_dom_prd"/>
</dbReference>
<keyword evidence="1" id="KW-0808">Transferase</keyword>
<dbReference type="SUPFAM" id="SSF53335">
    <property type="entry name" value="S-adenosyl-L-methionine-dependent methyltransferases"/>
    <property type="match status" value="1"/>
</dbReference>
<dbReference type="Gene3D" id="3.40.50.150">
    <property type="entry name" value="Vaccinia Virus protein VP39"/>
    <property type="match status" value="1"/>
</dbReference>
<comment type="caution">
    <text evidence="4">The sequence shown here is derived from an EMBL/GenBank/DDBJ whole genome shotgun (WGS) entry which is preliminary data.</text>
</comment>
<reference evidence="4 5" key="1">
    <citation type="journal article" date="2018" name="Arch. Microbiol.">
        <title>New insights into the metabolic potential of the phototrophic purple bacterium Rhodopila globiformis DSM 161(T) from its draft genome sequence and evidence for a vanadium-dependent nitrogenase.</title>
        <authorList>
            <person name="Imhoff J.F."/>
            <person name="Rahn T."/>
            <person name="Kunzel S."/>
            <person name="Neulinger S.C."/>
        </authorList>
    </citation>
    <scope>NUCLEOTIDE SEQUENCE [LARGE SCALE GENOMIC DNA]</scope>
    <source>
        <strain evidence="4 5">DSM 161</strain>
    </source>
</reference>
<dbReference type="PANTHER" id="PTHR43861">
    <property type="entry name" value="TRANS-ACONITATE 2-METHYLTRANSFERASE-RELATED"/>
    <property type="match status" value="1"/>
</dbReference>
<feature type="domain" description="Methyltransferase regulatory" evidence="2">
    <location>
        <begin position="224"/>
        <end position="306"/>
    </location>
</feature>
<dbReference type="Proteomes" id="UP000239724">
    <property type="component" value="Unassembled WGS sequence"/>
</dbReference>
<dbReference type="CDD" id="cd02440">
    <property type="entry name" value="AdoMet_MTases"/>
    <property type="match status" value="1"/>
</dbReference>
<dbReference type="InterPro" id="IPR041698">
    <property type="entry name" value="Methyltransf_25"/>
</dbReference>
<dbReference type="InterPro" id="IPR029063">
    <property type="entry name" value="SAM-dependent_MTases_sf"/>
</dbReference>
<evidence type="ECO:0000313" key="4">
    <source>
        <dbReference type="EMBL" id="PPQ33370.1"/>
    </source>
</evidence>
<evidence type="ECO:0000259" key="2">
    <source>
        <dbReference type="Pfam" id="PF10119"/>
    </source>
</evidence>
<keyword evidence="5" id="KW-1185">Reference proteome</keyword>
<dbReference type="Pfam" id="PF13649">
    <property type="entry name" value="Methyltransf_25"/>
    <property type="match status" value="1"/>
</dbReference>
<evidence type="ECO:0000259" key="3">
    <source>
        <dbReference type="Pfam" id="PF13649"/>
    </source>
</evidence>
<name>A0A2S6NFK0_RHOGL</name>
<dbReference type="RefSeq" id="WP_104519582.1">
    <property type="nucleotide sequence ID" value="NZ_NHRY01000148.1"/>
</dbReference>
<accession>A0A2S6NFK0</accession>
<proteinExistence type="predicted"/>